<dbReference type="Proteomes" id="UP000283458">
    <property type="component" value="Unassembled WGS sequence"/>
</dbReference>
<protein>
    <submittedName>
        <fullName evidence="2">Uncharacterized protein</fullName>
    </submittedName>
</protein>
<sequence length="163" mass="17103">MMVLSVGVFATSAFAEPNEDRESPRVAAAVGPVGIVVIAANNNIYAFLDRLSDNAPVPGGSVRIKTSKAELILKETAPGVYRAGPFEPVVGHTALTVSVNTTLANGQMVADLVVAPSAPPQTVERRLRPMWYSLGLAAFAGLGFLAWRSRRRHLPPLAGAGTA</sequence>
<accession>A0A418W2H8</accession>
<evidence type="ECO:0000256" key="1">
    <source>
        <dbReference type="SAM" id="Phobius"/>
    </source>
</evidence>
<keyword evidence="1" id="KW-0812">Transmembrane</keyword>
<comment type="caution">
    <text evidence="2">The sequence shown here is derived from an EMBL/GenBank/DDBJ whole genome shotgun (WGS) entry which is preliminary data.</text>
</comment>
<dbReference type="AlphaFoldDB" id="A0A418W2H8"/>
<keyword evidence="1" id="KW-0472">Membrane</keyword>
<organism evidence="2 3">
    <name type="scientific">Azospirillum cavernae</name>
    <dbReference type="NCBI Taxonomy" id="2320860"/>
    <lineage>
        <taxon>Bacteria</taxon>
        <taxon>Pseudomonadati</taxon>
        <taxon>Pseudomonadota</taxon>
        <taxon>Alphaproteobacteria</taxon>
        <taxon>Rhodospirillales</taxon>
        <taxon>Azospirillaceae</taxon>
        <taxon>Azospirillum</taxon>
    </lineage>
</organism>
<name>A0A418W2H8_9PROT</name>
<dbReference type="EMBL" id="QYUL01000001">
    <property type="protein sequence ID" value="RJF84124.1"/>
    <property type="molecule type" value="Genomic_DNA"/>
</dbReference>
<reference evidence="2 3" key="1">
    <citation type="submission" date="2018-09" db="EMBL/GenBank/DDBJ databases">
        <authorList>
            <person name="Zhu H."/>
        </authorList>
    </citation>
    <scope>NUCLEOTIDE SEQUENCE [LARGE SCALE GENOMIC DNA]</scope>
    <source>
        <strain evidence="2 3">K2W22B-5</strain>
    </source>
</reference>
<gene>
    <name evidence="2" type="ORF">D3877_05835</name>
</gene>
<keyword evidence="1" id="KW-1133">Transmembrane helix</keyword>
<evidence type="ECO:0000313" key="2">
    <source>
        <dbReference type="EMBL" id="RJF84124.1"/>
    </source>
</evidence>
<proteinExistence type="predicted"/>
<feature type="transmembrane region" description="Helical" evidence="1">
    <location>
        <begin position="130"/>
        <end position="147"/>
    </location>
</feature>
<keyword evidence="3" id="KW-1185">Reference proteome</keyword>
<evidence type="ECO:0000313" key="3">
    <source>
        <dbReference type="Proteomes" id="UP000283458"/>
    </source>
</evidence>